<dbReference type="Pfam" id="PF26639">
    <property type="entry name" value="Het-6_barrel"/>
    <property type="match status" value="1"/>
</dbReference>
<dbReference type="OrthoDB" id="4370019at2759"/>
<evidence type="ECO:0000259" key="1">
    <source>
        <dbReference type="Pfam" id="PF06985"/>
    </source>
</evidence>
<protein>
    <recommendedName>
        <fullName evidence="1">Heterokaryon incompatibility domain-containing protein</fullName>
    </recommendedName>
</protein>
<dbReference type="InterPro" id="IPR010730">
    <property type="entry name" value="HET"/>
</dbReference>
<feature type="domain" description="Heterokaryon incompatibility" evidence="1">
    <location>
        <begin position="403"/>
        <end position="582"/>
    </location>
</feature>
<reference evidence="2" key="1">
    <citation type="submission" date="2020-02" db="EMBL/GenBank/DDBJ databases">
        <authorList>
            <person name="Palmer J.M."/>
        </authorList>
    </citation>
    <scope>NUCLEOTIDE SEQUENCE</scope>
    <source>
        <strain evidence="2">EPUS1.4</strain>
        <tissue evidence="2">Thallus</tissue>
    </source>
</reference>
<dbReference type="PANTHER" id="PTHR24148">
    <property type="entry name" value="ANKYRIN REPEAT DOMAIN-CONTAINING PROTEIN 39 HOMOLOG-RELATED"/>
    <property type="match status" value="1"/>
</dbReference>
<dbReference type="Pfam" id="PF06985">
    <property type="entry name" value="HET"/>
    <property type="match status" value="1"/>
</dbReference>
<sequence>MTLIRLLVLLPSKEEGVHTLECKTEKLELALLPAFTLLECTPDTHTSFLKTVIIIDGCQESISVHLAETLVELRHVRQPRYVLTLDIPMSWNEKNSILGNLQELLKKSEYLAIQQPDEGQPRGEDSLVQGQCLLHVILLDHARRHCWSFQRKTWMTKFVLLQPSSSDDDSILDCKTIYTVWPHVPAFTAVSEPSDAAIRAQGERGTAMVAIRLDGKTRQLSPLKERTLRRLRLQEEGRYLAAFDAVQSSSMERYRLRHMRLLKSSSYIAFWENIEEEHDNTFKESLTLDPLDPLDLLTIIRNPHNQVHRKPGDCSPRSSEAKNVLSSTNMPRSTTKQVALVDDNGDCRTEDSRTRGIVPRYEYESLPHGDNIRLLELLPASASAELQLKLSVHNIHSHNIPPYIAVSYTWNDSEYDKLVIRGKRISMSHSLRKKYSVRHPVWCDGCRLLISTNLKNALRRFRQPSEPIFLWVDALCINQEDLDERANQVAMMIKVYHSAQKVWLWLGESDEHSEDAVTLLSMFAKEVQAMDHVSSKAPSRSDIHNPSLLEKIGLPLFPGQEWKAVYMFFQRPVFHRIWIIQELVVSRRTLAHCGPWKLDFDDLLRAVYFLDMTLWGHALSVHYLKGTGVSHISYLRQIGSLRTEWRYHRKDLWGKIIHETRYFGASDPRDKIYALLGLLSQSAHDPAYDSPIREDHHGTFDYPVAQGLATGFAIETLITALGKTSNALKAADHYLKEAPDIVMKVGESGLERFTFHDYLNNRILVLLRHWIYECGRLTGKQLPSLEDSDWWGSIGRLRSYVALEGDIPPGKLCSTSGHGLNWSRKYLLSFFHALRVGLARLTILSSGSDKEGVARHLINLILLCRDASNAISLQTDDCRKRIGIFHTSADIFHTKSADEAASYLANPLAYYHLNAGSSSIGSTSANENVEIEGGFGYFGAEEDGLRGESEERVETFPSNVPADVRNELFLPRPNETAILPTTPKKSFEESEFISRKPNYRLSVAEVYRGFTLCSLIDHSSLSMLYLLDGVWPRKLPIDAAYTVTFYNAGGLSLPVLHWSEEAPDILCVQAYQLDKVRTISCLDSYPYPIAQFGDRLYGWLYMVKDLPEIYHTGQSKTDALWRTVVGNSDNNDPYAAPAQFSESWEACQLVWELKAIEWRMAELGLSADFTKHFGNNIGSDSSEMARLANSFEHAFNKVMAGRRLCVTQDGYFGAVPMSTRPGDLVYIFKGGNVPFVVRESKEEPGTFTLLAGCYLHGFMDGEALNRDDFAWQNLRLH</sequence>
<evidence type="ECO:0000313" key="2">
    <source>
        <dbReference type="EMBL" id="KAF7510857.1"/>
    </source>
</evidence>
<dbReference type="AlphaFoldDB" id="A0A8H7AMQ3"/>
<dbReference type="Proteomes" id="UP000606974">
    <property type="component" value="Unassembled WGS sequence"/>
</dbReference>
<proteinExistence type="predicted"/>
<dbReference type="InterPro" id="IPR052895">
    <property type="entry name" value="HetReg/Transcr_Mod"/>
</dbReference>
<gene>
    <name evidence="2" type="ORF">GJ744_005957</name>
</gene>
<organism evidence="2 3">
    <name type="scientific">Endocarpon pusillum</name>
    <dbReference type="NCBI Taxonomy" id="364733"/>
    <lineage>
        <taxon>Eukaryota</taxon>
        <taxon>Fungi</taxon>
        <taxon>Dikarya</taxon>
        <taxon>Ascomycota</taxon>
        <taxon>Pezizomycotina</taxon>
        <taxon>Eurotiomycetes</taxon>
        <taxon>Chaetothyriomycetidae</taxon>
        <taxon>Verrucariales</taxon>
        <taxon>Verrucariaceae</taxon>
        <taxon>Endocarpon</taxon>
    </lineage>
</organism>
<accession>A0A8H7AMQ3</accession>
<dbReference type="PANTHER" id="PTHR24148:SF64">
    <property type="entry name" value="HETEROKARYON INCOMPATIBILITY DOMAIN-CONTAINING PROTEIN"/>
    <property type="match status" value="1"/>
</dbReference>
<name>A0A8H7AMQ3_9EURO</name>
<evidence type="ECO:0000313" key="3">
    <source>
        <dbReference type="Proteomes" id="UP000606974"/>
    </source>
</evidence>
<keyword evidence="3" id="KW-1185">Reference proteome</keyword>
<comment type="caution">
    <text evidence="2">The sequence shown here is derived from an EMBL/GenBank/DDBJ whole genome shotgun (WGS) entry which is preliminary data.</text>
</comment>
<dbReference type="EMBL" id="JAACFV010000026">
    <property type="protein sequence ID" value="KAF7510857.1"/>
    <property type="molecule type" value="Genomic_DNA"/>
</dbReference>